<gene>
    <name evidence="6" type="ORF">PSAL_008990</name>
</gene>
<dbReference type="SFLD" id="SFLDS00029">
    <property type="entry name" value="Radical_SAM"/>
    <property type="match status" value="1"/>
</dbReference>
<evidence type="ECO:0000313" key="6">
    <source>
        <dbReference type="EMBL" id="QPM89674.1"/>
    </source>
</evidence>
<dbReference type="PANTHER" id="PTHR43432:SF3">
    <property type="entry name" value="SLR0285 PROTEIN"/>
    <property type="match status" value="1"/>
</dbReference>
<dbReference type="GO" id="GO:0003824">
    <property type="term" value="F:catalytic activity"/>
    <property type="evidence" value="ECO:0007669"/>
    <property type="project" value="InterPro"/>
</dbReference>
<dbReference type="Gene3D" id="3.80.30.30">
    <property type="match status" value="1"/>
</dbReference>
<feature type="region of interest" description="Disordered" evidence="4">
    <location>
        <begin position="1"/>
        <end position="37"/>
    </location>
</feature>
<dbReference type="InterPro" id="IPR040086">
    <property type="entry name" value="MJ0683-like"/>
</dbReference>
<feature type="compositionally biased region" description="Basic and acidic residues" evidence="4">
    <location>
        <begin position="26"/>
        <end position="37"/>
    </location>
</feature>
<dbReference type="PANTHER" id="PTHR43432">
    <property type="entry name" value="SLR0285 PROTEIN"/>
    <property type="match status" value="1"/>
</dbReference>
<evidence type="ECO:0000256" key="1">
    <source>
        <dbReference type="ARBA" id="ARBA00022723"/>
    </source>
</evidence>
<sequence>MFRTSAHQIDKDSRPGRGAASNAPGRYERRERQAEHDGWEIAEDMPKIRTEVTEEMPRSVITHVGSPDLPFDRTLNPYRGCEHGCIYCFARPTHAYLGMSAGLDFETRLVARPDAPAVLEQELARRIYRVAPLAIGTNTDPYQPIERDYRIMRGCLEVLEAHRHPVMITTKGTGILRDLDILRRMAKLGLVKVGISITTLDADIARRLEPRVPRPEKRIEIMRSLSRAGVPVRVMVSPVVPGLTEAEIESILTAARDAGAVSASWIMLRLPQEVSPLFQDWLREHYPARAERVMARLREMHGGRDYDGEWFRRMRGSGPYAQMIGQRFRLAAKRLGLDRPQPELRCDLFRVPVKPGEQLSLF</sequence>
<dbReference type="SUPFAM" id="SSF102114">
    <property type="entry name" value="Radical SAM enzymes"/>
    <property type="match status" value="1"/>
</dbReference>
<keyword evidence="3" id="KW-0411">Iron-sulfur</keyword>
<evidence type="ECO:0000259" key="5">
    <source>
        <dbReference type="PROSITE" id="PS51918"/>
    </source>
</evidence>
<dbReference type="InterPro" id="IPR006638">
    <property type="entry name" value="Elp3/MiaA/NifB-like_rSAM"/>
</dbReference>
<protein>
    <recommendedName>
        <fullName evidence="5">Radical SAM core domain-containing protein</fullName>
    </recommendedName>
</protein>
<dbReference type="KEGG" id="palw:PSAL_008990"/>
<dbReference type="Pfam" id="PF04055">
    <property type="entry name" value="Radical_SAM"/>
    <property type="match status" value="1"/>
</dbReference>
<dbReference type="OrthoDB" id="9785699at2"/>
<dbReference type="GO" id="GO:0046872">
    <property type="term" value="F:metal ion binding"/>
    <property type="evidence" value="ECO:0007669"/>
    <property type="project" value="UniProtKB-KW"/>
</dbReference>
<dbReference type="NCBIfam" id="NF033668">
    <property type="entry name" value="rSAM_PA0069"/>
    <property type="match status" value="1"/>
</dbReference>
<evidence type="ECO:0000256" key="3">
    <source>
        <dbReference type="ARBA" id="ARBA00023014"/>
    </source>
</evidence>
<evidence type="ECO:0000313" key="7">
    <source>
        <dbReference type="Proteomes" id="UP000283786"/>
    </source>
</evidence>
<evidence type="ECO:0000256" key="2">
    <source>
        <dbReference type="ARBA" id="ARBA00023004"/>
    </source>
</evidence>
<dbReference type="GO" id="GO:0051536">
    <property type="term" value="F:iron-sulfur cluster binding"/>
    <property type="evidence" value="ECO:0007669"/>
    <property type="project" value="UniProtKB-KW"/>
</dbReference>
<dbReference type="InterPro" id="IPR058240">
    <property type="entry name" value="rSAM_sf"/>
</dbReference>
<dbReference type="InterPro" id="IPR007197">
    <property type="entry name" value="rSAM"/>
</dbReference>
<dbReference type="PROSITE" id="PS51918">
    <property type="entry name" value="RADICAL_SAM"/>
    <property type="match status" value="1"/>
</dbReference>
<dbReference type="AlphaFoldDB" id="A0A418SE95"/>
<dbReference type="EMBL" id="CP060436">
    <property type="protein sequence ID" value="QPM89674.1"/>
    <property type="molecule type" value="Genomic_DNA"/>
</dbReference>
<proteinExistence type="predicted"/>
<dbReference type="SMART" id="SM00729">
    <property type="entry name" value="Elp3"/>
    <property type="match status" value="1"/>
</dbReference>
<dbReference type="CDD" id="cd01335">
    <property type="entry name" value="Radical_SAM"/>
    <property type="match status" value="1"/>
</dbReference>
<keyword evidence="2" id="KW-0408">Iron</keyword>
<keyword evidence="7" id="KW-1185">Reference proteome</keyword>
<feature type="domain" description="Radical SAM core" evidence="5">
    <location>
        <begin position="67"/>
        <end position="304"/>
    </location>
</feature>
<evidence type="ECO:0000256" key="4">
    <source>
        <dbReference type="SAM" id="MobiDB-lite"/>
    </source>
</evidence>
<organism evidence="6 7">
    <name type="scientific">Pseudooceanicola algae</name>
    <dbReference type="NCBI Taxonomy" id="1537215"/>
    <lineage>
        <taxon>Bacteria</taxon>
        <taxon>Pseudomonadati</taxon>
        <taxon>Pseudomonadota</taxon>
        <taxon>Alphaproteobacteria</taxon>
        <taxon>Rhodobacterales</taxon>
        <taxon>Paracoccaceae</taxon>
        <taxon>Pseudooceanicola</taxon>
    </lineage>
</organism>
<dbReference type="RefSeq" id="WP_119840073.1">
    <property type="nucleotide sequence ID" value="NZ_CP060436.1"/>
</dbReference>
<name>A0A418SE95_9RHOB</name>
<keyword evidence="1" id="KW-0479">Metal-binding</keyword>
<reference evidence="6 7" key="1">
    <citation type="submission" date="2020-08" db="EMBL/GenBank/DDBJ databases">
        <title>Genome sequence of Rhodobacteraceae bacterium Lw-13e.</title>
        <authorList>
            <person name="Poehlein A."/>
            <person name="Wolter L."/>
            <person name="Daniel R."/>
            <person name="Brinkhoff T."/>
        </authorList>
    </citation>
    <scope>NUCLEOTIDE SEQUENCE [LARGE SCALE GENOMIC DNA]</scope>
    <source>
        <strain evidence="6 7">Lw-13e</strain>
    </source>
</reference>
<dbReference type="SFLD" id="SFLDG01084">
    <property type="entry name" value="Uncharacterised_Radical_SAM_Su"/>
    <property type="match status" value="1"/>
</dbReference>
<accession>A0A418SE95</accession>
<dbReference type="Proteomes" id="UP000283786">
    <property type="component" value="Chromosome"/>
</dbReference>